<dbReference type="EMBL" id="CP118710">
    <property type="protein sequence ID" value="WGK83057.1"/>
    <property type="molecule type" value="Genomic_DNA"/>
</dbReference>
<accession>A0AAX3U6A0</accession>
<proteinExistence type="predicted"/>
<evidence type="ECO:0000256" key="1">
    <source>
        <dbReference type="SAM" id="Phobius"/>
    </source>
</evidence>
<evidence type="ECO:0000313" key="2">
    <source>
        <dbReference type="EMBL" id="WGK83057.1"/>
    </source>
</evidence>
<name>A0AAX3U6A0_9VIBR</name>
<keyword evidence="1" id="KW-0812">Transmembrane</keyword>
<feature type="transmembrane region" description="Helical" evidence="1">
    <location>
        <begin position="95"/>
        <end position="117"/>
    </location>
</feature>
<keyword evidence="1" id="KW-1133">Transmembrane helix</keyword>
<dbReference type="AlphaFoldDB" id="A0AAX3U6A0"/>
<reference evidence="2" key="1">
    <citation type="submission" date="2022-02" db="EMBL/GenBank/DDBJ databases">
        <title>Emergence and expansion in Europe of a Vibrio aestuarianus clonal complex pathogenic for oysters.</title>
        <authorList>
            <person name="Mesnil A."/>
            <person name="Travers M.-A."/>
        </authorList>
    </citation>
    <scope>NUCLEOTIDE SEQUENCE</scope>
    <source>
        <strain evidence="2">U29</strain>
    </source>
</reference>
<dbReference type="Proteomes" id="UP001239257">
    <property type="component" value="Chromosome 2"/>
</dbReference>
<gene>
    <name evidence="2" type="ORF">PYE51_16945</name>
</gene>
<evidence type="ECO:0000313" key="3">
    <source>
        <dbReference type="Proteomes" id="UP001239257"/>
    </source>
</evidence>
<protein>
    <submittedName>
        <fullName evidence="2">Uncharacterized protein</fullName>
    </submittedName>
</protein>
<dbReference type="RefSeq" id="WP_301066101.1">
    <property type="nucleotide sequence ID" value="NZ_CP118710.1"/>
</dbReference>
<organism evidence="2 3">
    <name type="scientific">Vibrio aestuarianus</name>
    <dbReference type="NCBI Taxonomy" id="28171"/>
    <lineage>
        <taxon>Bacteria</taxon>
        <taxon>Pseudomonadati</taxon>
        <taxon>Pseudomonadota</taxon>
        <taxon>Gammaproteobacteria</taxon>
        <taxon>Vibrionales</taxon>
        <taxon>Vibrionaceae</taxon>
        <taxon>Vibrio</taxon>
    </lineage>
</organism>
<sequence length="118" mass="13570">MTEESYQGQNDNGHLSFLGQDLQELDRWIEYRKSDFYRGEANKYLIPMPEKSEQGMYTSFDFGDENGAVTYLTSKGIYSLRKLIREEKKSKREAIGFYFTIFTGLIGSIIGLVSVLAK</sequence>
<keyword evidence="1" id="KW-0472">Membrane</keyword>